<dbReference type="EMBL" id="CAFBMQ010000013">
    <property type="protein sequence ID" value="CAB4899744.1"/>
    <property type="molecule type" value="Genomic_DNA"/>
</dbReference>
<sequence length="165" mass="17979">MTLDRERADLLETLAAHRGLLRRTADGLDDEQARQRTSASELTVGGVLRHVVAQERIWTDFLQRGAAAHEEVTPEAFAAQFALGPDDTLAGVLADYDAVAAATEALVRSFDDLDTDVELPAMPWFPPGTRWSRRRVLVHLVAETAQHAGHADVVREGIDGAKTMG</sequence>
<dbReference type="Gene3D" id="1.20.120.450">
    <property type="entry name" value="dinb family like domain"/>
    <property type="match status" value="1"/>
</dbReference>
<dbReference type="AlphaFoldDB" id="A0A6J7FZW8"/>
<proteinExistence type="predicted"/>
<reference evidence="1" key="1">
    <citation type="submission" date="2020-05" db="EMBL/GenBank/DDBJ databases">
        <authorList>
            <person name="Chiriac C."/>
            <person name="Salcher M."/>
            <person name="Ghai R."/>
            <person name="Kavagutti S V."/>
        </authorList>
    </citation>
    <scope>NUCLEOTIDE SEQUENCE</scope>
</reference>
<dbReference type="InterPro" id="IPR007061">
    <property type="entry name" value="MST-like"/>
</dbReference>
<gene>
    <name evidence="1" type="ORF">UFOPK3609_00212</name>
</gene>
<accession>A0A6J7FZW8</accession>
<dbReference type="Pfam" id="PF04978">
    <property type="entry name" value="MST"/>
    <property type="match status" value="1"/>
</dbReference>
<name>A0A6J7FZW8_9ZZZZ</name>
<evidence type="ECO:0000313" key="1">
    <source>
        <dbReference type="EMBL" id="CAB4899744.1"/>
    </source>
</evidence>
<organism evidence="1">
    <name type="scientific">freshwater metagenome</name>
    <dbReference type="NCBI Taxonomy" id="449393"/>
    <lineage>
        <taxon>unclassified sequences</taxon>
        <taxon>metagenomes</taxon>
        <taxon>ecological metagenomes</taxon>
    </lineage>
</organism>
<dbReference type="InterPro" id="IPR034660">
    <property type="entry name" value="DinB/YfiT-like"/>
</dbReference>
<protein>
    <submittedName>
        <fullName evidence="1">Unannotated protein</fullName>
    </submittedName>
</protein>
<dbReference type="SUPFAM" id="SSF109854">
    <property type="entry name" value="DinB/YfiT-like putative metalloenzymes"/>
    <property type="match status" value="1"/>
</dbReference>